<sequence length="338" mass="38676">MNRAKIILRVIFEGFNTKNRNYNNCILMIDETDFSRLKLYEIISSKGYIVCSEIKIDKLIRSLCEDVGGDLWKAYITAEHDGYSFTSFSEASFSNPYYYNIPRFNESNFETIICQLGGRKIPETATMTPDFMIVDIVIELKDLQKESLYNEDRRNTITKIFEADNGFSVNINFSAASGEVKAAYKRVIANSIKNAIAKASKQIKQFSNSNSINTAGVFLINTGYFSLDHQLFKTIVEEIIARDTTTIKFVYIFTQSVFHNAVGDLRADYKQDCIGELPSELNGIYEACKTLIDKKMSSVFRPDNGERSFVAPQYPISFFGDNKIFYWKPERIEPSINF</sequence>
<keyword evidence="2" id="KW-1185">Reference proteome</keyword>
<dbReference type="Proteomes" id="UP000294644">
    <property type="component" value="Unassembled WGS sequence"/>
</dbReference>
<dbReference type="OrthoDB" id="1310124at2"/>
<comment type="caution">
    <text evidence="1">The sequence shown here is derived from an EMBL/GenBank/DDBJ whole genome shotgun (WGS) entry which is preliminary data.</text>
</comment>
<dbReference type="RefSeq" id="WP_086452625.1">
    <property type="nucleotide sequence ID" value="NZ_SMFN01000031.1"/>
</dbReference>
<proteinExistence type="predicted"/>
<reference evidence="1 2" key="1">
    <citation type="submission" date="2019-03" db="EMBL/GenBank/DDBJ databases">
        <title>Flavobacterium LB-D12 sp. nov., isolated from arctic soil.</title>
        <authorList>
            <person name="Chaudhary D.K."/>
        </authorList>
    </citation>
    <scope>NUCLEOTIDE SEQUENCE [LARGE SCALE GENOMIC DNA]</scope>
    <source>
        <strain evidence="1 2">LB-D12</strain>
    </source>
</reference>
<dbReference type="EMBL" id="SMFN01000031">
    <property type="protein sequence ID" value="TDE00292.1"/>
    <property type="molecule type" value="Genomic_DNA"/>
</dbReference>
<evidence type="ECO:0000313" key="1">
    <source>
        <dbReference type="EMBL" id="TDE00292.1"/>
    </source>
</evidence>
<organism evidence="1 2">
    <name type="scientific">Flavobacterium sandaracinum</name>
    <dbReference type="NCBI Taxonomy" id="2541733"/>
    <lineage>
        <taxon>Bacteria</taxon>
        <taxon>Pseudomonadati</taxon>
        <taxon>Bacteroidota</taxon>
        <taxon>Flavobacteriia</taxon>
        <taxon>Flavobacteriales</taxon>
        <taxon>Flavobacteriaceae</taxon>
        <taxon>Flavobacterium</taxon>
    </lineage>
</organism>
<gene>
    <name evidence="1" type="ORF">E0F91_16620</name>
</gene>
<dbReference type="AlphaFoldDB" id="A0A4R5CJ90"/>
<accession>A0A4R5CJ90</accession>
<name>A0A4R5CJ90_9FLAO</name>
<evidence type="ECO:0000313" key="2">
    <source>
        <dbReference type="Proteomes" id="UP000294644"/>
    </source>
</evidence>
<protein>
    <submittedName>
        <fullName evidence="1">Uncharacterized protein</fullName>
    </submittedName>
</protein>